<reference evidence="2" key="1">
    <citation type="submission" date="2025-08" db="UniProtKB">
        <authorList>
            <consortium name="RefSeq"/>
        </authorList>
    </citation>
    <scope>IDENTIFICATION</scope>
    <source>
        <tissue evidence="2">Whole insect</tissue>
    </source>
</reference>
<dbReference type="RefSeq" id="XP_028155422.1">
    <property type="nucleotide sequence ID" value="XM_028299621.1"/>
</dbReference>
<evidence type="ECO:0000313" key="2">
    <source>
        <dbReference type="RefSeq" id="XP_028155422.1"/>
    </source>
</evidence>
<dbReference type="InParanoid" id="A0A6P7H9U3"/>
<accession>A0A6P7H9U3</accession>
<name>A0A6P7H9U3_DIAVI</name>
<evidence type="ECO:0000256" key="1">
    <source>
        <dbReference type="SAM" id="MobiDB-lite"/>
    </source>
</evidence>
<feature type="region of interest" description="Disordered" evidence="1">
    <location>
        <begin position="1"/>
        <end position="40"/>
    </location>
</feature>
<feature type="non-terminal residue" evidence="2">
    <location>
        <position position="128"/>
    </location>
</feature>
<organism evidence="2">
    <name type="scientific">Diabrotica virgifera virgifera</name>
    <name type="common">western corn rootworm</name>
    <dbReference type="NCBI Taxonomy" id="50390"/>
    <lineage>
        <taxon>Eukaryota</taxon>
        <taxon>Metazoa</taxon>
        <taxon>Ecdysozoa</taxon>
        <taxon>Arthropoda</taxon>
        <taxon>Hexapoda</taxon>
        <taxon>Insecta</taxon>
        <taxon>Pterygota</taxon>
        <taxon>Neoptera</taxon>
        <taxon>Endopterygota</taxon>
        <taxon>Coleoptera</taxon>
        <taxon>Polyphaga</taxon>
        <taxon>Cucujiformia</taxon>
        <taxon>Chrysomeloidea</taxon>
        <taxon>Chrysomelidae</taxon>
        <taxon>Galerucinae</taxon>
        <taxon>Diabroticina</taxon>
        <taxon>Diabroticites</taxon>
        <taxon>Diabrotica</taxon>
    </lineage>
</organism>
<proteinExistence type="predicted"/>
<sequence length="128" mass="15593">MRKHCPRSKNEEKLSTDTRNLMKQRNLITERNDPNREQKREINREVKKAIRKDLRKYNTLKIEQAIENNKDLKCLRRKLNNGKSHIIKLKNKKGEITTNRDELLTIVEDFYGELYKSRRMNQTQKRKR</sequence>
<dbReference type="AlphaFoldDB" id="A0A6P7H9U3"/>
<gene>
    <name evidence="2" type="primary">LOC114349274</name>
</gene>
<feature type="compositionally biased region" description="Basic and acidic residues" evidence="1">
    <location>
        <begin position="28"/>
        <end position="40"/>
    </location>
</feature>
<protein>
    <submittedName>
        <fullName evidence="2">Uncharacterized protein LOC114349274</fullName>
    </submittedName>
</protein>
<feature type="compositionally biased region" description="Polar residues" evidence="1">
    <location>
        <begin position="17"/>
        <end position="27"/>
    </location>
</feature>